<evidence type="ECO:0000256" key="1">
    <source>
        <dbReference type="ARBA" id="ARBA00004613"/>
    </source>
</evidence>
<evidence type="ECO:0000313" key="6">
    <source>
        <dbReference type="EMBL" id="GMS96702.1"/>
    </source>
</evidence>
<organism evidence="6 7">
    <name type="scientific">Pristionchus entomophagus</name>
    <dbReference type="NCBI Taxonomy" id="358040"/>
    <lineage>
        <taxon>Eukaryota</taxon>
        <taxon>Metazoa</taxon>
        <taxon>Ecdysozoa</taxon>
        <taxon>Nematoda</taxon>
        <taxon>Chromadorea</taxon>
        <taxon>Rhabditida</taxon>
        <taxon>Rhabditina</taxon>
        <taxon>Diplogasteromorpha</taxon>
        <taxon>Diplogasteroidea</taxon>
        <taxon>Neodiplogasteridae</taxon>
        <taxon>Pristionchus</taxon>
    </lineage>
</organism>
<dbReference type="Pfam" id="PF14865">
    <property type="entry name" value="Macin"/>
    <property type="match status" value="1"/>
</dbReference>
<sequence length="99" mass="10443">SLPAMHSPLFPLVLLSLLSVAVLSNKCYDNWSRCTPQTAFATGILWKDCPDYCRQCKGRSSGACVKVQGKPCSGGHQCNGGSVKPSQSPVVKSTCALGL</sequence>
<name>A0AAV5TQM2_9BILA</name>
<keyword evidence="4" id="KW-1015">Disulfide bond</keyword>
<dbReference type="Gene3D" id="3.30.30.100">
    <property type="match status" value="1"/>
</dbReference>
<evidence type="ECO:0000256" key="5">
    <source>
        <dbReference type="SAM" id="SignalP"/>
    </source>
</evidence>
<evidence type="ECO:0000313" key="7">
    <source>
        <dbReference type="Proteomes" id="UP001432027"/>
    </source>
</evidence>
<evidence type="ECO:0000256" key="3">
    <source>
        <dbReference type="ARBA" id="ARBA00022525"/>
    </source>
</evidence>
<comment type="similarity">
    <text evidence="2">Belongs to the macin family.</text>
</comment>
<evidence type="ECO:0000256" key="2">
    <source>
        <dbReference type="ARBA" id="ARBA00010366"/>
    </source>
</evidence>
<dbReference type="InterPro" id="IPR029230">
    <property type="entry name" value="Macin"/>
</dbReference>
<comment type="subcellular location">
    <subcellularLocation>
        <location evidence="1">Secreted</location>
    </subcellularLocation>
</comment>
<evidence type="ECO:0008006" key="8">
    <source>
        <dbReference type="Google" id="ProtNLM"/>
    </source>
</evidence>
<comment type="caution">
    <text evidence="6">The sequence shown here is derived from an EMBL/GenBank/DDBJ whole genome shotgun (WGS) entry which is preliminary data.</text>
</comment>
<keyword evidence="3" id="KW-0964">Secreted</keyword>
<evidence type="ECO:0000256" key="4">
    <source>
        <dbReference type="ARBA" id="ARBA00023157"/>
    </source>
</evidence>
<dbReference type="InterPro" id="IPR038456">
    <property type="entry name" value="Macin_sf"/>
</dbReference>
<feature type="non-terminal residue" evidence="6">
    <location>
        <position position="1"/>
    </location>
</feature>
<proteinExistence type="inferred from homology"/>
<feature type="non-terminal residue" evidence="6">
    <location>
        <position position="99"/>
    </location>
</feature>
<dbReference type="EMBL" id="BTSX01000004">
    <property type="protein sequence ID" value="GMS96702.1"/>
    <property type="molecule type" value="Genomic_DNA"/>
</dbReference>
<dbReference type="GO" id="GO:0006952">
    <property type="term" value="P:defense response"/>
    <property type="evidence" value="ECO:0007669"/>
    <property type="project" value="InterPro"/>
</dbReference>
<feature type="chain" id="PRO_5043484438" description="ShK domain-containing protein" evidence="5">
    <location>
        <begin position="25"/>
        <end position="99"/>
    </location>
</feature>
<protein>
    <recommendedName>
        <fullName evidence="8">ShK domain-containing protein</fullName>
    </recommendedName>
</protein>
<feature type="signal peptide" evidence="5">
    <location>
        <begin position="1"/>
        <end position="24"/>
    </location>
</feature>
<dbReference type="GO" id="GO:0005576">
    <property type="term" value="C:extracellular region"/>
    <property type="evidence" value="ECO:0007669"/>
    <property type="project" value="UniProtKB-SubCell"/>
</dbReference>
<dbReference type="Proteomes" id="UP001432027">
    <property type="component" value="Unassembled WGS sequence"/>
</dbReference>
<reference evidence="6" key="1">
    <citation type="submission" date="2023-10" db="EMBL/GenBank/DDBJ databases">
        <title>Genome assembly of Pristionchus species.</title>
        <authorList>
            <person name="Yoshida K."/>
            <person name="Sommer R.J."/>
        </authorList>
    </citation>
    <scope>NUCLEOTIDE SEQUENCE</scope>
    <source>
        <strain evidence="6">RS0144</strain>
    </source>
</reference>
<keyword evidence="5" id="KW-0732">Signal</keyword>
<dbReference type="AlphaFoldDB" id="A0AAV5TQM2"/>
<accession>A0AAV5TQM2</accession>
<gene>
    <name evidence="6" type="ORF">PENTCL1PPCAC_18877</name>
</gene>
<keyword evidence="7" id="KW-1185">Reference proteome</keyword>